<dbReference type="EMBL" id="CP000975">
    <property type="protein sequence ID" value="ACD83125.1"/>
    <property type="molecule type" value="Genomic_DNA"/>
</dbReference>
<dbReference type="AlphaFoldDB" id="B3DUX2"/>
<protein>
    <submittedName>
        <fullName evidence="1">Uncharacterized protein</fullName>
    </submittedName>
</protein>
<name>B3DUX2_METI4</name>
<dbReference type="HOGENOM" id="CLU_3154730_0_0_0"/>
<dbReference type="Proteomes" id="UP000009149">
    <property type="component" value="Chromosome"/>
</dbReference>
<sequence>MIKKKRREKRNNHLRVMVIYNLLRLENQQAYIEWGWRKKVEKKYFFKE</sequence>
<dbReference type="KEGG" id="min:Minf_1070"/>
<proteinExistence type="predicted"/>
<gene>
    <name evidence="1" type="ordered locus">Minf_1070</name>
</gene>
<accession>B3DUX2</accession>
<organism evidence="1 2">
    <name type="scientific">Methylacidiphilum infernorum (isolate V4)</name>
    <name type="common">Methylokorus infernorum (strain V4)</name>
    <dbReference type="NCBI Taxonomy" id="481448"/>
    <lineage>
        <taxon>Bacteria</taxon>
        <taxon>Pseudomonadati</taxon>
        <taxon>Verrucomicrobiota</taxon>
        <taxon>Methylacidiphilae</taxon>
        <taxon>Methylacidiphilales</taxon>
        <taxon>Methylacidiphilaceae</taxon>
        <taxon>Methylacidiphilum (ex Ratnadevi et al. 2023)</taxon>
    </lineage>
</organism>
<evidence type="ECO:0000313" key="1">
    <source>
        <dbReference type="EMBL" id="ACD83125.1"/>
    </source>
</evidence>
<reference evidence="1 2" key="1">
    <citation type="journal article" date="2008" name="Biol. Direct">
        <title>Complete genome sequence of the extremely acidophilic methanotroph isolate V4, Methylacidiphilum infernorum, a representative of the bacterial phylum Verrucomicrobia.</title>
        <authorList>
            <person name="Hou S."/>
            <person name="Makarova K.S."/>
            <person name="Saw J.H."/>
            <person name="Senin P."/>
            <person name="Ly B.V."/>
            <person name="Zhou Z."/>
            <person name="Ren Y."/>
            <person name="Wang J."/>
            <person name="Galperin M.Y."/>
            <person name="Omelchenko M.V."/>
            <person name="Wolf Y.I."/>
            <person name="Yutin N."/>
            <person name="Koonin E.V."/>
            <person name="Stott M.B."/>
            <person name="Mountain B.W."/>
            <person name="Crowe M.A."/>
            <person name="Smirnova A.V."/>
            <person name="Dunfield P.F."/>
            <person name="Feng L."/>
            <person name="Wang L."/>
            <person name="Alam M."/>
        </authorList>
    </citation>
    <scope>NUCLEOTIDE SEQUENCE [LARGE SCALE GENOMIC DNA]</scope>
    <source>
        <strain evidence="2">Isolate V4</strain>
    </source>
</reference>
<evidence type="ECO:0000313" key="2">
    <source>
        <dbReference type="Proteomes" id="UP000009149"/>
    </source>
</evidence>